<dbReference type="InterPro" id="IPR021361">
    <property type="entry name" value="Tad2-like_dom"/>
</dbReference>
<evidence type="ECO:0000313" key="2">
    <source>
        <dbReference type="EMBL" id="MCD7138938.1"/>
    </source>
</evidence>
<comment type="caution">
    <text evidence="2">The sequence shown here is derived from an EMBL/GenBank/DDBJ whole genome shotgun (WGS) entry which is preliminary data.</text>
</comment>
<protein>
    <submittedName>
        <fullName evidence="2">DUF2829 domain-containing protein</fullName>
    </submittedName>
</protein>
<dbReference type="Proteomes" id="UP001200032">
    <property type="component" value="Unassembled WGS sequence"/>
</dbReference>
<sequence length="83" mass="9342">MNIVEAIKKADNAHAIRRKSWVSDSLMLVPTDSTFLTAILFNKAVINVRWEPSKSDLLADDWETCFNPLGTSDPLKSVHLEDN</sequence>
<gene>
    <name evidence="2" type="ORF">LTY59_06850</name>
</gene>
<organism evidence="2 3">
    <name type="scientific">Limosilactobacillus balticus</name>
    <dbReference type="NCBI Taxonomy" id="2759747"/>
    <lineage>
        <taxon>Bacteria</taxon>
        <taxon>Bacillati</taxon>
        <taxon>Bacillota</taxon>
        <taxon>Bacilli</taxon>
        <taxon>Lactobacillales</taxon>
        <taxon>Lactobacillaceae</taxon>
        <taxon>Limosilactobacillus</taxon>
    </lineage>
</organism>
<evidence type="ECO:0000259" key="1">
    <source>
        <dbReference type="Pfam" id="PF11195"/>
    </source>
</evidence>
<name>A0ABS8RD56_9LACO</name>
<proteinExistence type="predicted"/>
<dbReference type="Pfam" id="PF11195">
    <property type="entry name" value="Tad2-like"/>
    <property type="match status" value="1"/>
</dbReference>
<accession>A0ABS8RD56</accession>
<evidence type="ECO:0000313" key="3">
    <source>
        <dbReference type="Proteomes" id="UP001200032"/>
    </source>
</evidence>
<feature type="domain" description="Thoeris anti-defense 2-like" evidence="1">
    <location>
        <begin position="1"/>
        <end position="64"/>
    </location>
</feature>
<keyword evidence="3" id="KW-1185">Reference proteome</keyword>
<dbReference type="EMBL" id="JAJPDJ010000063">
    <property type="protein sequence ID" value="MCD7138938.1"/>
    <property type="molecule type" value="Genomic_DNA"/>
</dbReference>
<dbReference type="RefSeq" id="WP_153930782.1">
    <property type="nucleotide sequence ID" value="NZ_JACIVG010000064.1"/>
</dbReference>
<reference evidence="2 3" key="1">
    <citation type="submission" date="2021-12" db="EMBL/GenBank/DDBJ databases">
        <title>A phylogenomic analysis of Limosilactobacillus reuteri reveals ancient and stable evolutionary relationships with rodents and birds and zoonotic transmission to humans.</title>
        <authorList>
            <person name="Li F."/>
            <person name="Li X."/>
            <person name="Cheng C."/>
            <person name="Tollenaar S."/>
            <person name="Zhang J.S."/>
            <person name="Simpson D."/>
            <person name="Tasseva G."/>
            <person name="Perez-Munoz M.E."/>
            <person name="Frese S."/>
            <person name="Gaenzle M.G."/>
            <person name="Walter J."/>
            <person name="Zheng J."/>
        </authorList>
    </citation>
    <scope>NUCLEOTIDE SEQUENCE [LARGE SCALE GENOMIC DNA]</scope>
    <source>
        <strain evidence="2 3">WF-AF5-A</strain>
    </source>
</reference>